<name>A0ABD0YQ25_9HEMI</name>
<dbReference type="GO" id="GO:0008270">
    <property type="term" value="F:zinc ion binding"/>
    <property type="evidence" value="ECO:0007669"/>
    <property type="project" value="UniProtKB-KW"/>
</dbReference>
<reference evidence="6 7" key="1">
    <citation type="submission" date="2024-07" db="EMBL/GenBank/DDBJ databases">
        <title>Chromosome-level genome assembly of the water stick insect Ranatra chinensis (Heteroptera: Nepidae).</title>
        <authorList>
            <person name="Liu X."/>
        </authorList>
    </citation>
    <scope>NUCLEOTIDE SEQUENCE [LARGE SCALE GENOMIC DNA]</scope>
    <source>
        <strain evidence="6">Cailab_2021Rc</strain>
        <tissue evidence="6">Muscle</tissue>
    </source>
</reference>
<dbReference type="Proteomes" id="UP001558652">
    <property type="component" value="Unassembled WGS sequence"/>
</dbReference>
<dbReference type="InterPro" id="IPR035896">
    <property type="entry name" value="AN1-like_Znf"/>
</dbReference>
<keyword evidence="3" id="KW-0862">Zinc</keyword>
<comment type="caution">
    <text evidence="6">The sequence shown here is derived from an EMBL/GenBank/DDBJ whole genome shotgun (WGS) entry which is preliminary data.</text>
</comment>
<evidence type="ECO:0000259" key="5">
    <source>
        <dbReference type="PROSITE" id="PS51039"/>
    </source>
</evidence>
<keyword evidence="1" id="KW-0479">Metal-binding</keyword>
<feature type="domain" description="AN1-type" evidence="5">
    <location>
        <begin position="4"/>
        <end position="52"/>
    </location>
</feature>
<evidence type="ECO:0000256" key="4">
    <source>
        <dbReference type="PROSITE-ProRule" id="PRU00449"/>
    </source>
</evidence>
<evidence type="ECO:0000313" key="7">
    <source>
        <dbReference type="Proteomes" id="UP001558652"/>
    </source>
</evidence>
<dbReference type="InterPro" id="IPR000058">
    <property type="entry name" value="Znf_AN1"/>
</dbReference>
<dbReference type="SUPFAM" id="SSF118310">
    <property type="entry name" value="AN1-like Zinc finger"/>
    <property type="match status" value="2"/>
</dbReference>
<gene>
    <name evidence="6" type="ORF">AAG570_009690</name>
</gene>
<proteinExistence type="predicted"/>
<dbReference type="Pfam" id="PF25327">
    <property type="entry name" value="UBL_ZFAND1"/>
    <property type="match status" value="1"/>
</dbReference>
<keyword evidence="2 4" id="KW-0863">Zinc-finger</keyword>
<dbReference type="AlphaFoldDB" id="A0ABD0YQ25"/>
<protein>
    <recommendedName>
        <fullName evidence="5">AN1-type domain-containing protein</fullName>
    </recommendedName>
</protein>
<dbReference type="PANTHER" id="PTHR14677:SF20">
    <property type="entry name" value="ZINC FINGER AN1-TYPE CONTAINING 2A-RELATED"/>
    <property type="match status" value="1"/>
</dbReference>
<evidence type="ECO:0000313" key="6">
    <source>
        <dbReference type="EMBL" id="KAL1137995.1"/>
    </source>
</evidence>
<dbReference type="SMART" id="SM00154">
    <property type="entry name" value="ZnF_AN1"/>
    <property type="match status" value="2"/>
</dbReference>
<evidence type="ECO:0000256" key="3">
    <source>
        <dbReference type="ARBA" id="ARBA00022833"/>
    </source>
</evidence>
<dbReference type="Pfam" id="PF01428">
    <property type="entry name" value="zf-AN1"/>
    <property type="match status" value="1"/>
</dbReference>
<keyword evidence="7" id="KW-1185">Reference proteome</keyword>
<organism evidence="6 7">
    <name type="scientific">Ranatra chinensis</name>
    <dbReference type="NCBI Taxonomy" id="642074"/>
    <lineage>
        <taxon>Eukaryota</taxon>
        <taxon>Metazoa</taxon>
        <taxon>Ecdysozoa</taxon>
        <taxon>Arthropoda</taxon>
        <taxon>Hexapoda</taxon>
        <taxon>Insecta</taxon>
        <taxon>Pterygota</taxon>
        <taxon>Neoptera</taxon>
        <taxon>Paraneoptera</taxon>
        <taxon>Hemiptera</taxon>
        <taxon>Heteroptera</taxon>
        <taxon>Panheteroptera</taxon>
        <taxon>Nepomorpha</taxon>
        <taxon>Nepidae</taxon>
        <taxon>Ranatrinae</taxon>
        <taxon>Ranatra</taxon>
    </lineage>
</organism>
<accession>A0ABD0YQ25</accession>
<dbReference type="EMBL" id="JBFDAA010000004">
    <property type="protein sequence ID" value="KAL1137995.1"/>
    <property type="molecule type" value="Genomic_DNA"/>
</dbReference>
<dbReference type="InterPro" id="IPR057358">
    <property type="entry name" value="UBL_ZFAND1-like"/>
</dbReference>
<evidence type="ECO:0000256" key="2">
    <source>
        <dbReference type="ARBA" id="ARBA00022771"/>
    </source>
</evidence>
<dbReference type="PROSITE" id="PS51039">
    <property type="entry name" value="ZF_AN1"/>
    <property type="match status" value="1"/>
</dbReference>
<dbReference type="PANTHER" id="PTHR14677">
    <property type="entry name" value="ARSENITE INDUCUBLE RNA ASSOCIATED PROTEIN AIP-1-RELATED"/>
    <property type="match status" value="1"/>
</dbReference>
<dbReference type="Gene3D" id="4.10.1110.10">
    <property type="entry name" value="AN1-like Zinc finger"/>
    <property type="match status" value="2"/>
</dbReference>
<evidence type="ECO:0000256" key="1">
    <source>
        <dbReference type="ARBA" id="ARBA00022723"/>
    </source>
</evidence>
<sequence length="275" mass="30571">MEFPDLGLHCGFEGCNQLDLLPIGCSHCGVVFCRHHAPALAHECSKVPDNIVKEKKNSSSFKCHFDGCNTNDAIEMNCIVCRLHFCLEHRHHGCLDGTRKDKWQAPKLQFNRAKAETDKVVDGKLKATSNRALANKIRLMKLKRVAVGDNHIPVVDRVFFCVAPPVGTDGGPQHESRAIFVNKQWPVGRAVDSISKRLKLNNRNNETGAPKLLLFSSQGEILATKRDTTIESLVQDGILTDGDSLILETMTQEELDAGKTTFLKSPDQLAKYKWA</sequence>